<dbReference type="Gene3D" id="3.30.300.20">
    <property type="match status" value="1"/>
</dbReference>
<dbReference type="SUPFAM" id="SSF82784">
    <property type="entry name" value="OsmC-like"/>
    <property type="match status" value="1"/>
</dbReference>
<reference evidence="1 2" key="1">
    <citation type="journal article" date="2015" name="Stand. Genomic Sci.">
        <title>Genomic Encyclopedia of Bacterial and Archaeal Type Strains, Phase III: the genomes of soil and plant-associated and newly described type strains.</title>
        <authorList>
            <person name="Whitman W.B."/>
            <person name="Woyke T."/>
            <person name="Klenk H.P."/>
            <person name="Zhou Y."/>
            <person name="Lilburn T.G."/>
            <person name="Beck B.J."/>
            <person name="De Vos P."/>
            <person name="Vandamme P."/>
            <person name="Eisen J.A."/>
            <person name="Garrity G."/>
            <person name="Hugenholtz P."/>
            <person name="Kyrpides N.C."/>
        </authorList>
    </citation>
    <scope>NUCLEOTIDE SEQUENCE [LARGE SCALE GENOMIC DNA]</scope>
    <source>
        <strain evidence="1 2">VKM Ac-2540</strain>
    </source>
</reference>
<dbReference type="InterPro" id="IPR052707">
    <property type="entry name" value="OsmC_Ohr_Peroxiredoxin"/>
</dbReference>
<dbReference type="InterPro" id="IPR003718">
    <property type="entry name" value="OsmC/Ohr_fam"/>
</dbReference>
<dbReference type="NCBIfam" id="TIGR03562">
    <property type="entry name" value="osmo_induc_OsmC"/>
    <property type="match status" value="1"/>
</dbReference>
<keyword evidence="2" id="KW-1185">Reference proteome</keyword>
<evidence type="ECO:0000313" key="1">
    <source>
        <dbReference type="EMBL" id="RZU11331.1"/>
    </source>
</evidence>
<dbReference type="Pfam" id="PF02566">
    <property type="entry name" value="OsmC"/>
    <property type="match status" value="1"/>
</dbReference>
<gene>
    <name evidence="1" type="ORF">EV645_6493</name>
</gene>
<dbReference type="GO" id="GO:0006979">
    <property type="term" value="P:response to oxidative stress"/>
    <property type="evidence" value="ECO:0007669"/>
    <property type="project" value="InterPro"/>
</dbReference>
<proteinExistence type="predicted"/>
<dbReference type="AlphaFoldDB" id="A0A4Q7WMM5"/>
<comment type="caution">
    <text evidence="1">The sequence shown here is derived from an EMBL/GenBank/DDBJ whole genome shotgun (WGS) entry which is preliminary data.</text>
</comment>
<dbReference type="InterPro" id="IPR015946">
    <property type="entry name" value="KH_dom-like_a/b"/>
</dbReference>
<dbReference type="Proteomes" id="UP000292027">
    <property type="component" value="Unassembled WGS sequence"/>
</dbReference>
<dbReference type="GO" id="GO:0004601">
    <property type="term" value="F:peroxidase activity"/>
    <property type="evidence" value="ECO:0007669"/>
    <property type="project" value="InterPro"/>
</dbReference>
<dbReference type="InterPro" id="IPR036102">
    <property type="entry name" value="OsmC/Ohrsf"/>
</dbReference>
<dbReference type="PANTHER" id="PTHR42830">
    <property type="entry name" value="OSMOTICALLY INDUCIBLE FAMILY PROTEIN"/>
    <property type="match status" value="1"/>
</dbReference>
<accession>A0A4Q7WMM5</accession>
<dbReference type="OrthoDB" id="9807532at2"/>
<name>A0A4Q7WMM5_9ACTN</name>
<dbReference type="InterPro" id="IPR019904">
    <property type="entry name" value="Peroxiredoxin_OsmC"/>
</dbReference>
<sequence>MTAVQRTAQVDWTGSIARGTGVTSGGSGAIRDLPVTLASRFGEPAGKTSPEELIAAAHAGCFAMALGSVLAGQGTPPEFLQVIATVTLETSGDPTIVSSLLDVRALAPEADAASLERAAHEAERSCPVSRALEGNVEIRVHATLDQPSASPTPM</sequence>
<dbReference type="RefSeq" id="WP_130447784.1">
    <property type="nucleotide sequence ID" value="NZ_SHKR01000015.1"/>
</dbReference>
<protein>
    <submittedName>
        <fullName evidence="1">Osmotically inducible protein OsmC</fullName>
    </submittedName>
</protein>
<organism evidence="1 2">
    <name type="scientific">Kribbella rubisoli</name>
    <dbReference type="NCBI Taxonomy" id="3075929"/>
    <lineage>
        <taxon>Bacteria</taxon>
        <taxon>Bacillati</taxon>
        <taxon>Actinomycetota</taxon>
        <taxon>Actinomycetes</taxon>
        <taxon>Propionibacteriales</taxon>
        <taxon>Kribbellaceae</taxon>
        <taxon>Kribbella</taxon>
    </lineage>
</organism>
<dbReference type="PANTHER" id="PTHR42830:SF1">
    <property type="entry name" value="OSMOTICALLY INDUCIBLE FAMILY PROTEIN"/>
    <property type="match status" value="1"/>
</dbReference>
<dbReference type="EMBL" id="SHKR01000015">
    <property type="protein sequence ID" value="RZU11331.1"/>
    <property type="molecule type" value="Genomic_DNA"/>
</dbReference>
<evidence type="ECO:0000313" key="2">
    <source>
        <dbReference type="Proteomes" id="UP000292027"/>
    </source>
</evidence>